<organism evidence="1">
    <name type="scientific">mine drainage metagenome</name>
    <dbReference type="NCBI Taxonomy" id="410659"/>
    <lineage>
        <taxon>unclassified sequences</taxon>
        <taxon>metagenomes</taxon>
        <taxon>ecological metagenomes</taxon>
    </lineage>
</organism>
<dbReference type="EMBL" id="AUZX01001439">
    <property type="protein sequence ID" value="EQD79096.1"/>
    <property type="molecule type" value="Genomic_DNA"/>
</dbReference>
<gene>
    <name evidence="1" type="ORF">B1A_01916</name>
</gene>
<proteinExistence type="predicted"/>
<evidence type="ECO:0000313" key="1">
    <source>
        <dbReference type="EMBL" id="EQD79096.1"/>
    </source>
</evidence>
<protein>
    <submittedName>
        <fullName evidence="1">Uncharacterized protein</fullName>
    </submittedName>
</protein>
<name>T1C0W5_9ZZZZ</name>
<feature type="non-terminal residue" evidence="1">
    <location>
        <position position="89"/>
    </location>
</feature>
<comment type="caution">
    <text evidence="1">The sequence shown here is derived from an EMBL/GenBank/DDBJ whole genome shotgun (WGS) entry which is preliminary data.</text>
</comment>
<dbReference type="AlphaFoldDB" id="T1C0W5"/>
<reference evidence="1" key="2">
    <citation type="journal article" date="2014" name="ISME J.">
        <title>Microbial stratification in low pH oxic and suboxic macroscopic growths along an acid mine drainage.</title>
        <authorList>
            <person name="Mendez-Garcia C."/>
            <person name="Mesa V."/>
            <person name="Sprenger R.R."/>
            <person name="Richter M."/>
            <person name="Diez M.S."/>
            <person name="Solano J."/>
            <person name="Bargiela R."/>
            <person name="Golyshina O.V."/>
            <person name="Manteca A."/>
            <person name="Ramos J.L."/>
            <person name="Gallego J.R."/>
            <person name="Llorente I."/>
            <person name="Martins Dos Santos V.A."/>
            <person name="Jensen O.N."/>
            <person name="Pelaez A.I."/>
            <person name="Sanchez J."/>
            <person name="Ferrer M."/>
        </authorList>
    </citation>
    <scope>NUCLEOTIDE SEQUENCE</scope>
</reference>
<sequence>MSNLFNQGMGRTAATTQPQAMGIDLQGAQYGPPIPVVYGQNRVGGNVIWYGDFRSLEHTQKVGKGFGGGTSSSYTYSASYLNGLCEGPI</sequence>
<accession>T1C0W5</accession>
<reference evidence="1" key="1">
    <citation type="submission" date="2013-08" db="EMBL/GenBank/DDBJ databases">
        <authorList>
            <person name="Mendez C."/>
            <person name="Richter M."/>
            <person name="Ferrer M."/>
            <person name="Sanchez J."/>
        </authorList>
    </citation>
    <scope>NUCLEOTIDE SEQUENCE</scope>
</reference>